<dbReference type="AlphaFoldDB" id="A0A8H6EP66"/>
<protein>
    <submittedName>
        <fullName evidence="1">Putative nad-p-binding protein</fullName>
    </submittedName>
</protein>
<dbReference type="OrthoDB" id="1933717at2759"/>
<proteinExistence type="predicted"/>
<name>A0A8H6EP66_9HELO</name>
<dbReference type="RefSeq" id="XP_037198396.1">
    <property type="nucleotide sequence ID" value="XM_037337030.1"/>
</dbReference>
<dbReference type="Proteomes" id="UP000531561">
    <property type="component" value="Unassembled WGS sequence"/>
</dbReference>
<dbReference type="EMBL" id="JABFCT010000001">
    <property type="protein sequence ID" value="KAF5879452.1"/>
    <property type="molecule type" value="Genomic_DNA"/>
</dbReference>
<evidence type="ECO:0000313" key="1">
    <source>
        <dbReference type="EMBL" id="KAF5879452.1"/>
    </source>
</evidence>
<sequence length="65" mass="7579">MSYSSPFSPESDTPELAADTISYLTSQKRKWLAGRYLSSNWDVNEIMSREEEIVDEDKLKFKMNL</sequence>
<evidence type="ECO:0000313" key="2">
    <source>
        <dbReference type="Proteomes" id="UP000531561"/>
    </source>
</evidence>
<gene>
    <name evidence="1" type="ORF">Bfra_006661sa</name>
</gene>
<reference evidence="1 2" key="1">
    <citation type="journal article" date="2020" name="Phytopathology">
        <title>A high-quality genome resource of Botrytis fragariae, a new and rapidly spreading fungal pathogen causing strawberry gray mold in the U.S.A.</title>
        <authorList>
            <person name="Wu Y."/>
            <person name="Saski C.A."/>
            <person name="Schnabel G."/>
            <person name="Xiao S."/>
            <person name="Hu M."/>
        </authorList>
    </citation>
    <scope>NUCLEOTIDE SEQUENCE [LARGE SCALE GENOMIC DNA]</scope>
    <source>
        <strain evidence="1 2">BVB16</strain>
    </source>
</reference>
<dbReference type="GeneID" id="59260722"/>
<organism evidence="1 2">
    <name type="scientific">Botrytis fragariae</name>
    <dbReference type="NCBI Taxonomy" id="1964551"/>
    <lineage>
        <taxon>Eukaryota</taxon>
        <taxon>Fungi</taxon>
        <taxon>Dikarya</taxon>
        <taxon>Ascomycota</taxon>
        <taxon>Pezizomycotina</taxon>
        <taxon>Leotiomycetes</taxon>
        <taxon>Helotiales</taxon>
        <taxon>Sclerotiniaceae</taxon>
        <taxon>Botrytis</taxon>
    </lineage>
</organism>
<comment type="caution">
    <text evidence="1">The sequence shown here is derived from an EMBL/GenBank/DDBJ whole genome shotgun (WGS) entry which is preliminary data.</text>
</comment>
<accession>A0A8H6EP66</accession>
<keyword evidence="2" id="KW-1185">Reference proteome</keyword>